<protein>
    <recommendedName>
        <fullName evidence="3">DNA methylase N-4/N-6 domain-containing protein</fullName>
    </recommendedName>
</protein>
<name>A0A856M9V1_9CYAN</name>
<keyword evidence="2" id="KW-0808">Transferase</keyword>
<dbReference type="Gene3D" id="3.40.50.150">
    <property type="entry name" value="Vaccinia Virus protein VP39"/>
    <property type="match status" value="1"/>
</dbReference>
<dbReference type="SUPFAM" id="SSF53335">
    <property type="entry name" value="S-adenosyl-L-methionine-dependent methyltransferases"/>
    <property type="match status" value="1"/>
</dbReference>
<dbReference type="KEGG" id="bsen:DP114_03640"/>
<dbReference type="GO" id="GO:0008170">
    <property type="term" value="F:N-methyltransferase activity"/>
    <property type="evidence" value="ECO:0007669"/>
    <property type="project" value="InterPro"/>
</dbReference>
<dbReference type="InterPro" id="IPR002941">
    <property type="entry name" value="DNA_methylase_N4/N6"/>
</dbReference>
<reference evidence="4 5" key="1">
    <citation type="submission" date="2018-06" db="EMBL/GenBank/DDBJ databases">
        <title>Comparative genomics of Brasilonema spp. strains.</title>
        <authorList>
            <person name="Alvarenga D.O."/>
            <person name="Fiore M.F."/>
            <person name="Varani A.M."/>
        </authorList>
    </citation>
    <scope>NUCLEOTIDE SEQUENCE [LARGE SCALE GENOMIC DNA]</scope>
    <source>
        <strain evidence="4 5">CENA114</strain>
    </source>
</reference>
<feature type="domain" description="DNA methylase N-4/N-6" evidence="3">
    <location>
        <begin position="4"/>
        <end position="32"/>
    </location>
</feature>
<dbReference type="GO" id="GO:0003677">
    <property type="term" value="F:DNA binding"/>
    <property type="evidence" value="ECO:0007669"/>
    <property type="project" value="InterPro"/>
</dbReference>
<dbReference type="EMBL" id="CP030118">
    <property type="protein sequence ID" value="QDL07120.1"/>
    <property type="molecule type" value="Genomic_DNA"/>
</dbReference>
<keyword evidence="1" id="KW-0489">Methyltransferase</keyword>
<sequence>MVSPFAGSNTTGFVAQMLQRRWISFEINEDYIIGSRYRFEDL</sequence>
<keyword evidence="5" id="KW-1185">Reference proteome</keyword>
<dbReference type="Proteomes" id="UP000503129">
    <property type="component" value="Chromosome"/>
</dbReference>
<dbReference type="InterPro" id="IPR029063">
    <property type="entry name" value="SAM-dependent_MTases_sf"/>
</dbReference>
<dbReference type="Pfam" id="PF01555">
    <property type="entry name" value="N6_N4_Mtase"/>
    <property type="match status" value="1"/>
</dbReference>
<accession>A0A856M9V1</accession>
<evidence type="ECO:0000256" key="2">
    <source>
        <dbReference type="ARBA" id="ARBA00022679"/>
    </source>
</evidence>
<evidence type="ECO:0000259" key="3">
    <source>
        <dbReference type="Pfam" id="PF01555"/>
    </source>
</evidence>
<evidence type="ECO:0000313" key="4">
    <source>
        <dbReference type="EMBL" id="QDL07120.1"/>
    </source>
</evidence>
<dbReference type="AlphaFoldDB" id="A0A856M9V1"/>
<proteinExistence type="predicted"/>
<evidence type="ECO:0000313" key="5">
    <source>
        <dbReference type="Proteomes" id="UP000503129"/>
    </source>
</evidence>
<dbReference type="GO" id="GO:0032259">
    <property type="term" value="P:methylation"/>
    <property type="evidence" value="ECO:0007669"/>
    <property type="project" value="UniProtKB-KW"/>
</dbReference>
<gene>
    <name evidence="4" type="ORF">DP114_03640</name>
</gene>
<organism evidence="4 5">
    <name type="scientific">Brasilonema sennae CENA114</name>
    <dbReference type="NCBI Taxonomy" id="415709"/>
    <lineage>
        <taxon>Bacteria</taxon>
        <taxon>Bacillati</taxon>
        <taxon>Cyanobacteriota</taxon>
        <taxon>Cyanophyceae</taxon>
        <taxon>Nostocales</taxon>
        <taxon>Scytonemataceae</taxon>
        <taxon>Brasilonema</taxon>
        <taxon>Bromeliae group (in: Brasilonema)</taxon>
    </lineage>
</organism>
<evidence type="ECO:0000256" key="1">
    <source>
        <dbReference type="ARBA" id="ARBA00022603"/>
    </source>
</evidence>